<dbReference type="PANTHER" id="PTHR23404">
    <property type="entry name" value="MOLYBDOPTERIN SYNTHASE RELATED"/>
    <property type="match status" value="1"/>
</dbReference>
<dbReference type="EMBL" id="CP013254">
    <property type="protein sequence ID" value="ALU39327.1"/>
    <property type="molecule type" value="Genomic_DNA"/>
</dbReference>
<accession>A0A0U3HVD2</accession>
<dbReference type="RefSeq" id="WP_058858038.1">
    <property type="nucleotide sequence ID" value="NZ_BJZR01000073.1"/>
</dbReference>
<dbReference type="KEGG" id="kfv:AS188_05685"/>
<dbReference type="Gene3D" id="3.90.1170.40">
    <property type="entry name" value="Molybdopterin biosynthesis MoaE subunit"/>
    <property type="match status" value="1"/>
</dbReference>
<evidence type="ECO:0000313" key="5">
    <source>
        <dbReference type="Proteomes" id="UP000234632"/>
    </source>
</evidence>
<reference evidence="3 5" key="2">
    <citation type="submission" date="2015-12" db="EMBL/GenBank/DDBJ databases">
        <authorList>
            <person name="Shamseldin A."/>
            <person name="Moawad H."/>
            <person name="Abd El-Rahim W.M."/>
            <person name="Sadowsky M.J."/>
        </authorList>
    </citation>
    <scope>NUCLEOTIDE SEQUENCE [LARGE SCALE GENOMIC DNA]</scope>
    <source>
        <strain evidence="3 5">S43</strain>
    </source>
</reference>
<dbReference type="GO" id="GO:0006777">
    <property type="term" value="P:Mo-molybdopterin cofactor biosynthetic process"/>
    <property type="evidence" value="ECO:0007669"/>
    <property type="project" value="InterPro"/>
</dbReference>
<dbReference type="EMBL" id="BJZR01000073">
    <property type="protein sequence ID" value="GEO92962.1"/>
    <property type="molecule type" value="Genomic_DNA"/>
</dbReference>
<dbReference type="Proteomes" id="UP000321155">
    <property type="component" value="Unassembled WGS sequence"/>
</dbReference>
<reference evidence="1 4" key="1">
    <citation type="submission" date="2015-11" db="EMBL/GenBank/DDBJ databases">
        <title>Complete Genome Sequence of Kocuria flava strain HO-9041.</title>
        <authorList>
            <person name="Zhou M."/>
            <person name="Dai J."/>
        </authorList>
    </citation>
    <scope>NUCLEOTIDE SEQUENCE [LARGE SCALE GENOMIC DNA]</scope>
    <source>
        <strain evidence="1 4">HO-9041</strain>
    </source>
</reference>
<dbReference type="CDD" id="cd00756">
    <property type="entry name" value="MoaE"/>
    <property type="match status" value="1"/>
</dbReference>
<keyword evidence="6" id="KW-1185">Reference proteome</keyword>
<name>A0A0U3HVD2_9MICC</name>
<dbReference type="InterPro" id="IPR036563">
    <property type="entry name" value="MoaE_sf"/>
</dbReference>
<protein>
    <submittedName>
        <fullName evidence="1">Molybdenum cofactor biosynthesis protein MoaE</fullName>
    </submittedName>
</protein>
<evidence type="ECO:0000313" key="6">
    <source>
        <dbReference type="Proteomes" id="UP000321155"/>
    </source>
</evidence>
<dbReference type="OrthoDB" id="9794429at2"/>
<dbReference type="Pfam" id="PF02391">
    <property type="entry name" value="MoaE"/>
    <property type="match status" value="1"/>
</dbReference>
<evidence type="ECO:0000313" key="1">
    <source>
        <dbReference type="EMBL" id="ALU39327.1"/>
    </source>
</evidence>
<gene>
    <name evidence="1" type="ORF">AS188_05685</name>
    <name evidence="3" type="ORF">AUQ48_00755</name>
    <name evidence="2" type="ORF">KFL01_22680</name>
</gene>
<dbReference type="EMBL" id="LOMZ01000001">
    <property type="protein sequence ID" value="PLC11050.1"/>
    <property type="molecule type" value="Genomic_DNA"/>
</dbReference>
<evidence type="ECO:0000313" key="3">
    <source>
        <dbReference type="EMBL" id="PLC11050.1"/>
    </source>
</evidence>
<dbReference type="SUPFAM" id="SSF54690">
    <property type="entry name" value="Molybdopterin synthase subunit MoaE"/>
    <property type="match status" value="1"/>
</dbReference>
<reference evidence="2 6" key="3">
    <citation type="submission" date="2019-07" db="EMBL/GenBank/DDBJ databases">
        <title>Whole genome shotgun sequence of Kocuria flava NBRC 107626.</title>
        <authorList>
            <person name="Hosoyama A."/>
            <person name="Uohara A."/>
            <person name="Ohji S."/>
            <person name="Ichikawa N."/>
        </authorList>
    </citation>
    <scope>NUCLEOTIDE SEQUENCE [LARGE SCALE GENOMIC DNA]</scope>
    <source>
        <strain evidence="2 6">NBRC 107626</strain>
    </source>
</reference>
<evidence type="ECO:0000313" key="2">
    <source>
        <dbReference type="EMBL" id="GEO92962.1"/>
    </source>
</evidence>
<dbReference type="InterPro" id="IPR003448">
    <property type="entry name" value="Mopterin_biosynth_MoaE"/>
</dbReference>
<dbReference type="AlphaFoldDB" id="A0A0U3HVD2"/>
<proteinExistence type="predicted"/>
<dbReference type="STRING" id="446860.AS188_05685"/>
<evidence type="ECO:0000313" key="4">
    <source>
        <dbReference type="Proteomes" id="UP000057181"/>
    </source>
</evidence>
<dbReference type="Proteomes" id="UP000234632">
    <property type="component" value="Unassembled WGS sequence"/>
</dbReference>
<sequence length="150" mass="15589">MSTPGPVQAETAVVAAFVTDAPLDHGRAVAAVQDERTGAVVSFSGVIRDHDGGRAVQRLDYTCHPSAGEAIAAVARAVAADHPGVRIWAAHRVGRLGIGDSALEAAVASAHRKLAFAACDALVDRIKTEVPIWKEQLFADGSTEWVGLDG</sequence>
<dbReference type="Proteomes" id="UP000057181">
    <property type="component" value="Chromosome"/>
</dbReference>
<organism evidence="1 4">
    <name type="scientific">Kocuria flava</name>
    <dbReference type="NCBI Taxonomy" id="446860"/>
    <lineage>
        <taxon>Bacteria</taxon>
        <taxon>Bacillati</taxon>
        <taxon>Actinomycetota</taxon>
        <taxon>Actinomycetes</taxon>
        <taxon>Micrococcales</taxon>
        <taxon>Micrococcaceae</taxon>
        <taxon>Kocuria</taxon>
    </lineage>
</organism>